<evidence type="ECO:0000313" key="3">
    <source>
        <dbReference type="Proteomes" id="UP000176300"/>
    </source>
</evidence>
<dbReference type="AlphaFoldDB" id="A0A1F6NEA3"/>
<dbReference type="InterPro" id="IPR001173">
    <property type="entry name" value="Glyco_trans_2-like"/>
</dbReference>
<evidence type="ECO:0000313" key="2">
    <source>
        <dbReference type="EMBL" id="OGH82267.1"/>
    </source>
</evidence>
<dbReference type="InterPro" id="IPR029044">
    <property type="entry name" value="Nucleotide-diphossugar_trans"/>
</dbReference>
<dbReference type="SUPFAM" id="SSF53448">
    <property type="entry name" value="Nucleotide-diphospho-sugar transferases"/>
    <property type="match status" value="1"/>
</dbReference>
<dbReference type="PANTHER" id="PTHR43179:SF7">
    <property type="entry name" value="RHAMNOSYLTRANSFERASE WBBL"/>
    <property type="match status" value="1"/>
</dbReference>
<dbReference type="STRING" id="1798697.A2373_03630"/>
<evidence type="ECO:0000259" key="1">
    <source>
        <dbReference type="Pfam" id="PF00535"/>
    </source>
</evidence>
<feature type="domain" description="Glycosyltransferase 2-like" evidence="1">
    <location>
        <begin position="4"/>
        <end position="186"/>
    </location>
</feature>
<gene>
    <name evidence="2" type="ORF">A2373_03630</name>
</gene>
<dbReference type="CDD" id="cd04186">
    <property type="entry name" value="GT_2_like_c"/>
    <property type="match status" value="1"/>
</dbReference>
<organism evidence="2 3">
    <name type="scientific">Candidatus Magasanikbacteria bacterium RIFOXYB1_FULL_40_15</name>
    <dbReference type="NCBI Taxonomy" id="1798697"/>
    <lineage>
        <taxon>Bacteria</taxon>
        <taxon>Candidatus Magasanikiibacteriota</taxon>
    </lineage>
</organism>
<accession>A0A1F6NEA3</accession>
<sequence>MDLSVITVTWNSAEKIEKQILSVAMGYRNITCEQIVIDNNSSDNTVELIKKFSNVKLVENKENRGFGVANNQGVEIADGRFILFLNPDMKAEMNTLDRMVNYLAQNLDVGIAGCKLINEDGTVNLATTPRRFPKIWEQLIIILKIHHFFPRILDRYLFRDFDPDKEQEVDSVQGSFMIVRRELIDKLGWAFDPRYFIWFEDVDLCREAKKNGYKVMYTPIAVCVDYAGDSFKKRGTWWKQKQYITSMAKYFTKWGVKL</sequence>
<dbReference type="Pfam" id="PF00535">
    <property type="entry name" value="Glycos_transf_2"/>
    <property type="match status" value="1"/>
</dbReference>
<name>A0A1F6NEA3_9BACT</name>
<proteinExistence type="predicted"/>
<dbReference type="PANTHER" id="PTHR43179">
    <property type="entry name" value="RHAMNOSYLTRANSFERASE WBBL"/>
    <property type="match status" value="1"/>
</dbReference>
<protein>
    <recommendedName>
        <fullName evidence="1">Glycosyltransferase 2-like domain-containing protein</fullName>
    </recommendedName>
</protein>
<dbReference type="Gene3D" id="3.90.550.10">
    <property type="entry name" value="Spore Coat Polysaccharide Biosynthesis Protein SpsA, Chain A"/>
    <property type="match status" value="1"/>
</dbReference>
<comment type="caution">
    <text evidence="2">The sequence shown here is derived from an EMBL/GenBank/DDBJ whole genome shotgun (WGS) entry which is preliminary data.</text>
</comment>
<dbReference type="Proteomes" id="UP000176300">
    <property type="component" value="Unassembled WGS sequence"/>
</dbReference>
<dbReference type="EMBL" id="MFQS01000045">
    <property type="protein sequence ID" value="OGH82267.1"/>
    <property type="molecule type" value="Genomic_DNA"/>
</dbReference>
<reference evidence="2 3" key="1">
    <citation type="journal article" date="2016" name="Nat. Commun.">
        <title>Thousands of microbial genomes shed light on interconnected biogeochemical processes in an aquifer system.</title>
        <authorList>
            <person name="Anantharaman K."/>
            <person name="Brown C.T."/>
            <person name="Hug L.A."/>
            <person name="Sharon I."/>
            <person name="Castelle C.J."/>
            <person name="Probst A.J."/>
            <person name="Thomas B.C."/>
            <person name="Singh A."/>
            <person name="Wilkins M.J."/>
            <person name="Karaoz U."/>
            <person name="Brodie E.L."/>
            <person name="Williams K.H."/>
            <person name="Hubbard S.S."/>
            <person name="Banfield J.F."/>
        </authorList>
    </citation>
    <scope>NUCLEOTIDE SEQUENCE [LARGE SCALE GENOMIC DNA]</scope>
</reference>